<protein>
    <submittedName>
        <fullName evidence="1">Uncharacterized protein</fullName>
    </submittedName>
</protein>
<sequence length="134" mass="14308">MIYRFVDGAEWPAPPDMAVVRAVLEPHDVGDPQRTVGEDGTTGFRVRAADGSEAEIFVDQYGIHVERPHAGGVFGIVAELVSRLGAVVIDPARAGIVCRAEEQPHLPPDMREGAVVIEMTGEALEAALTGPRRA</sequence>
<organism evidence="1 2">
    <name type="scientific">Streptomyces venezuelae</name>
    <dbReference type="NCBI Taxonomy" id="54571"/>
    <lineage>
        <taxon>Bacteria</taxon>
        <taxon>Bacillati</taxon>
        <taxon>Actinomycetota</taxon>
        <taxon>Actinomycetes</taxon>
        <taxon>Kitasatosporales</taxon>
        <taxon>Streptomycetaceae</taxon>
        <taxon>Streptomyces</taxon>
    </lineage>
</organism>
<reference evidence="1 2" key="1">
    <citation type="submission" date="2018-05" db="EMBL/GenBank/DDBJ databases">
        <title>Streptomyces venezuelae.</title>
        <authorList>
            <person name="Kim W."/>
            <person name="Lee N."/>
            <person name="Cho B.-K."/>
        </authorList>
    </citation>
    <scope>NUCLEOTIDE SEQUENCE [LARGE SCALE GENOMIC DNA]</scope>
    <source>
        <strain evidence="1 2">ATCC 21782</strain>
    </source>
</reference>
<dbReference type="Proteomes" id="UP000325211">
    <property type="component" value="Chromosome"/>
</dbReference>
<dbReference type="OrthoDB" id="3380325at2"/>
<evidence type="ECO:0000313" key="1">
    <source>
        <dbReference type="EMBL" id="QES48810.1"/>
    </source>
</evidence>
<dbReference type="EMBL" id="CP029190">
    <property type="protein sequence ID" value="QES48810.1"/>
    <property type="molecule type" value="Genomic_DNA"/>
</dbReference>
<dbReference type="RefSeq" id="WP_150208406.1">
    <property type="nucleotide sequence ID" value="NZ_CP029190.1"/>
</dbReference>
<dbReference type="AlphaFoldDB" id="A0A5P2D2N2"/>
<proteinExistence type="predicted"/>
<gene>
    <name evidence="1" type="ORF">DEJ50_14255</name>
</gene>
<accession>A0A5P2D2N2</accession>
<name>A0A5P2D2N2_STRVZ</name>
<evidence type="ECO:0000313" key="2">
    <source>
        <dbReference type="Proteomes" id="UP000325211"/>
    </source>
</evidence>